<dbReference type="EMBL" id="JASJOT010000022">
    <property type="protein sequence ID" value="MDJ1496439.1"/>
    <property type="molecule type" value="Genomic_DNA"/>
</dbReference>
<reference evidence="1 2" key="1">
    <citation type="submission" date="2023-05" db="EMBL/GenBank/DDBJ databases">
        <authorList>
            <person name="Zhang X."/>
        </authorList>
    </citation>
    <scope>NUCLEOTIDE SEQUENCE [LARGE SCALE GENOMIC DNA]</scope>
    <source>
        <strain evidence="1 2">DM2B3-1</strain>
    </source>
</reference>
<evidence type="ECO:0000313" key="1">
    <source>
        <dbReference type="EMBL" id="MDJ1496439.1"/>
    </source>
</evidence>
<proteinExistence type="predicted"/>
<sequence length="97" mass="11517">MSQNPRKEILKGFLTKNTPQREELIAFVDQDLRDEDVEEETYLFTELSKQENTGLLLPFIIMTLQDLKYLLVIEYREAWFKCECDKVCISCCFRSLV</sequence>
<name>A0ABT7CRQ9_9BACT</name>
<dbReference type="RefSeq" id="WP_314001247.1">
    <property type="nucleotide sequence ID" value="NZ_JASJOT010000022.1"/>
</dbReference>
<organism evidence="1 2">
    <name type="scientific">Xanthocytophaga flava</name>
    <dbReference type="NCBI Taxonomy" id="3048013"/>
    <lineage>
        <taxon>Bacteria</taxon>
        <taxon>Pseudomonadati</taxon>
        <taxon>Bacteroidota</taxon>
        <taxon>Cytophagia</taxon>
        <taxon>Cytophagales</taxon>
        <taxon>Rhodocytophagaceae</taxon>
        <taxon>Xanthocytophaga</taxon>
    </lineage>
</organism>
<protein>
    <submittedName>
        <fullName evidence="1">Uncharacterized protein</fullName>
    </submittedName>
</protein>
<gene>
    <name evidence="1" type="ORF">QNI19_26120</name>
</gene>
<comment type="caution">
    <text evidence="1">The sequence shown here is derived from an EMBL/GenBank/DDBJ whole genome shotgun (WGS) entry which is preliminary data.</text>
</comment>
<evidence type="ECO:0000313" key="2">
    <source>
        <dbReference type="Proteomes" id="UP001228581"/>
    </source>
</evidence>
<accession>A0ABT7CRQ9</accession>
<keyword evidence="2" id="KW-1185">Reference proteome</keyword>
<dbReference type="Proteomes" id="UP001228581">
    <property type="component" value="Unassembled WGS sequence"/>
</dbReference>